<evidence type="ECO:0000313" key="2">
    <source>
        <dbReference type="EMBL" id="SHN73436.1"/>
    </source>
</evidence>
<keyword evidence="3" id="KW-1185">Reference proteome</keyword>
<reference evidence="3" key="1">
    <citation type="submission" date="2016-11" db="EMBL/GenBank/DDBJ databases">
        <authorList>
            <person name="Varghese N."/>
            <person name="Submissions S."/>
        </authorList>
    </citation>
    <scope>NUCLEOTIDE SEQUENCE [LARGE SCALE GENOMIC DNA]</scope>
    <source>
        <strain evidence="3">GAS401</strain>
    </source>
</reference>
<evidence type="ECO:0000256" key="1">
    <source>
        <dbReference type="SAM" id="MobiDB-lite"/>
    </source>
</evidence>
<dbReference type="AlphaFoldDB" id="A0A1M7TRY4"/>
<feature type="region of interest" description="Disordered" evidence="1">
    <location>
        <begin position="141"/>
        <end position="162"/>
    </location>
</feature>
<evidence type="ECO:0000313" key="3">
    <source>
        <dbReference type="Proteomes" id="UP000184096"/>
    </source>
</evidence>
<dbReference type="RefSeq" id="WP_083587560.1">
    <property type="nucleotide sequence ID" value="NZ_LT670849.1"/>
</dbReference>
<accession>A0A1M7TRY4</accession>
<dbReference type="Proteomes" id="UP000184096">
    <property type="component" value="Chromosome I"/>
</dbReference>
<sequence length="171" mass="18853">MQAPIIWLVVVAANWQLFRVHGFRALCLFPAATLLLGTSVVSAVEAPSRPSLEKNSFYLSSAGFRVQVANDPAGQKALHALPAHRFVVNGTGEALRYFYAEPQHCVCIFVGTQQAYDRYLQMLNQPLKPTDEVAPDYKTQTGVLSSGQPLRQSTRGDPTTLSDYLSTLYPH</sequence>
<proteinExistence type="predicted"/>
<protein>
    <submittedName>
        <fullName evidence="2">Uncharacterized protein</fullName>
    </submittedName>
</protein>
<dbReference type="EMBL" id="LT670849">
    <property type="protein sequence ID" value="SHN73436.1"/>
    <property type="molecule type" value="Genomic_DNA"/>
</dbReference>
<organism evidence="2 3">
    <name type="scientific">Bradyrhizobium erythrophlei</name>
    <dbReference type="NCBI Taxonomy" id="1437360"/>
    <lineage>
        <taxon>Bacteria</taxon>
        <taxon>Pseudomonadati</taxon>
        <taxon>Pseudomonadota</taxon>
        <taxon>Alphaproteobacteria</taxon>
        <taxon>Hyphomicrobiales</taxon>
        <taxon>Nitrobacteraceae</taxon>
        <taxon>Bradyrhizobium</taxon>
    </lineage>
</organism>
<gene>
    <name evidence="2" type="ORF">SAMN05444170_2476</name>
</gene>
<name>A0A1M7TRY4_9BRAD</name>
<dbReference type="OrthoDB" id="7596417at2"/>